<reference evidence="1" key="2">
    <citation type="journal article" date="2015" name="Fish Shellfish Immunol.">
        <title>Early steps in the European eel (Anguilla anguilla)-Vibrio vulnificus interaction in the gills: Role of the RtxA13 toxin.</title>
        <authorList>
            <person name="Callol A."/>
            <person name="Pajuelo D."/>
            <person name="Ebbesson L."/>
            <person name="Teles M."/>
            <person name="MacKenzie S."/>
            <person name="Amaro C."/>
        </authorList>
    </citation>
    <scope>NUCLEOTIDE SEQUENCE</scope>
</reference>
<dbReference type="EMBL" id="GBXM01094454">
    <property type="protein sequence ID" value="JAH14123.1"/>
    <property type="molecule type" value="Transcribed_RNA"/>
</dbReference>
<accession>A0A0E9QDB9</accession>
<protein>
    <submittedName>
        <fullName evidence="1">Uncharacterized protein</fullName>
    </submittedName>
</protein>
<reference evidence="1" key="1">
    <citation type="submission" date="2014-11" db="EMBL/GenBank/DDBJ databases">
        <authorList>
            <person name="Amaro Gonzalez C."/>
        </authorList>
    </citation>
    <scope>NUCLEOTIDE SEQUENCE</scope>
</reference>
<sequence length="31" mass="3526">MDLYFPMPRSRSTGSFLLSLIMGFSIPCRTT</sequence>
<name>A0A0E9QDB9_ANGAN</name>
<dbReference type="AlphaFoldDB" id="A0A0E9QDB9"/>
<evidence type="ECO:0000313" key="1">
    <source>
        <dbReference type="EMBL" id="JAH14123.1"/>
    </source>
</evidence>
<proteinExistence type="predicted"/>
<organism evidence="1">
    <name type="scientific">Anguilla anguilla</name>
    <name type="common">European freshwater eel</name>
    <name type="synonym">Muraena anguilla</name>
    <dbReference type="NCBI Taxonomy" id="7936"/>
    <lineage>
        <taxon>Eukaryota</taxon>
        <taxon>Metazoa</taxon>
        <taxon>Chordata</taxon>
        <taxon>Craniata</taxon>
        <taxon>Vertebrata</taxon>
        <taxon>Euteleostomi</taxon>
        <taxon>Actinopterygii</taxon>
        <taxon>Neopterygii</taxon>
        <taxon>Teleostei</taxon>
        <taxon>Anguilliformes</taxon>
        <taxon>Anguillidae</taxon>
        <taxon>Anguilla</taxon>
    </lineage>
</organism>